<keyword evidence="4" id="KW-1185">Reference proteome</keyword>
<dbReference type="EMBL" id="JABCRI010000003">
    <property type="protein sequence ID" value="KAF8408927.1"/>
    <property type="molecule type" value="Genomic_DNA"/>
</dbReference>
<proteinExistence type="inferred from homology"/>
<feature type="binding site" evidence="1">
    <location>
        <position position="81"/>
    </location>
    <ligand>
        <name>chlorophyll a</name>
        <dbReference type="ChEBI" id="CHEBI:58416"/>
        <label>1</label>
    </ligand>
</feature>
<comment type="subcellular location">
    <subcellularLocation>
        <location evidence="2">Plastid</location>
        <location evidence="2">Chloroplast thylakoid membrane</location>
    </subcellularLocation>
</comment>
<dbReference type="GO" id="GO:0009522">
    <property type="term" value="C:photosystem I"/>
    <property type="evidence" value="ECO:0007669"/>
    <property type="project" value="UniProtKB-KW"/>
</dbReference>
<keyword evidence="2" id="KW-0934">Plastid</keyword>
<evidence type="ECO:0000256" key="1">
    <source>
        <dbReference type="PIRSR" id="PIRSR601344-1"/>
    </source>
</evidence>
<comment type="caution">
    <text evidence="3">The sequence shown here is derived from an EMBL/GenBank/DDBJ whole genome shotgun (WGS) entry which is preliminary data.</text>
</comment>
<keyword evidence="2" id="KW-0793">Thylakoid</keyword>
<evidence type="ECO:0000256" key="2">
    <source>
        <dbReference type="RuleBase" id="RU363080"/>
    </source>
</evidence>
<dbReference type="Gene3D" id="1.10.3460.10">
    <property type="entry name" value="Chlorophyll a/b binding protein domain"/>
    <property type="match status" value="1"/>
</dbReference>
<dbReference type="SUPFAM" id="SSF103511">
    <property type="entry name" value="Chlorophyll a-b binding protein"/>
    <property type="match status" value="1"/>
</dbReference>
<reference evidence="3 4" key="1">
    <citation type="submission" date="2020-04" db="EMBL/GenBank/DDBJ databases">
        <title>Plant Genome Project.</title>
        <authorList>
            <person name="Zhang R.-G."/>
        </authorList>
    </citation>
    <scope>NUCLEOTIDE SEQUENCE [LARGE SCALE GENOMIC DNA]</scope>
    <source>
        <strain evidence="3">YNK0</strain>
        <tissue evidence="3">Leaf</tissue>
    </source>
</reference>
<keyword evidence="2" id="KW-0602">Photosynthesis</keyword>
<dbReference type="AlphaFoldDB" id="A0A834ZMB6"/>
<comment type="similarity">
    <text evidence="2">Belongs to the light-harvesting chlorophyll a/b-binding (LHC) protein family.</text>
</comment>
<sequence length="167" mass="17867">MAASSMALSSPSLAGKVVKLAPSASELLGEGRITMRKTTAKPKPVSSGSPWYGPDRVKYLGPFSGESLSHLTGEFPGDYGWDTARFSADPETFAKNCSLRSSTADGPCLELLDASSPSCSLATASSSARLYGSKQVHKFSVRVETTWETQVWCMPRAFWPSGLHKLS</sequence>
<keyword evidence="2" id="KW-0603">Photosystem I</keyword>
<evidence type="ECO:0000313" key="4">
    <source>
        <dbReference type="Proteomes" id="UP000655225"/>
    </source>
</evidence>
<dbReference type="GO" id="GO:0009535">
    <property type="term" value="C:chloroplast thylakoid membrane"/>
    <property type="evidence" value="ECO:0007669"/>
    <property type="project" value="UniProtKB-SubCell"/>
</dbReference>
<feature type="binding site" evidence="1">
    <location>
        <position position="87"/>
    </location>
    <ligand>
        <name>chlorophyll a</name>
        <dbReference type="ChEBI" id="CHEBI:58416"/>
        <label>1</label>
    </ligand>
</feature>
<organism evidence="3 4">
    <name type="scientific">Tetracentron sinense</name>
    <name type="common">Spur-leaf</name>
    <dbReference type="NCBI Taxonomy" id="13715"/>
    <lineage>
        <taxon>Eukaryota</taxon>
        <taxon>Viridiplantae</taxon>
        <taxon>Streptophyta</taxon>
        <taxon>Embryophyta</taxon>
        <taxon>Tracheophyta</taxon>
        <taxon>Spermatophyta</taxon>
        <taxon>Magnoliopsida</taxon>
        <taxon>Trochodendrales</taxon>
        <taxon>Trochodendraceae</taxon>
        <taxon>Tetracentron</taxon>
    </lineage>
</organism>
<dbReference type="OrthoDB" id="1933047at2759"/>
<accession>A0A834ZMB6</accession>
<keyword evidence="2" id="KW-0157">Chromophore</keyword>
<dbReference type="InterPro" id="IPR001344">
    <property type="entry name" value="Chloro_AB-bd_pln"/>
</dbReference>
<keyword evidence="2" id="KW-0604">Photosystem II</keyword>
<dbReference type="GO" id="GO:0009765">
    <property type="term" value="P:photosynthesis, light harvesting"/>
    <property type="evidence" value="ECO:0007669"/>
    <property type="project" value="InterPro"/>
</dbReference>
<feature type="binding site" description="axial binding residue" evidence="1">
    <location>
        <position position="59"/>
    </location>
    <ligand>
        <name>chlorophyll b</name>
        <dbReference type="ChEBI" id="CHEBI:61721"/>
        <label>1</label>
    </ligand>
    <ligandPart>
        <name>Mg</name>
        <dbReference type="ChEBI" id="CHEBI:25107"/>
    </ligandPart>
</feature>
<keyword evidence="1 2" id="KW-0148">Chlorophyll</keyword>
<name>A0A834ZMB6_TETSI</name>
<dbReference type="Proteomes" id="UP000655225">
    <property type="component" value="Unassembled WGS sequence"/>
</dbReference>
<dbReference type="PANTHER" id="PTHR21649">
    <property type="entry name" value="CHLOROPHYLL A/B BINDING PROTEIN"/>
    <property type="match status" value="1"/>
</dbReference>
<dbReference type="GO" id="GO:0016168">
    <property type="term" value="F:chlorophyll binding"/>
    <property type="evidence" value="ECO:0007669"/>
    <property type="project" value="UniProtKB-KW"/>
</dbReference>
<comment type="function">
    <text evidence="2">The light-harvesting complex (LHC) functions as a light receptor, it captures and delivers excitation energy to photosystems with which it is closely associated.</text>
</comment>
<keyword evidence="2" id="KW-0150">Chloroplast</keyword>
<evidence type="ECO:0000313" key="3">
    <source>
        <dbReference type="EMBL" id="KAF8408927.1"/>
    </source>
</evidence>
<dbReference type="GO" id="GO:0009523">
    <property type="term" value="C:photosystem II"/>
    <property type="evidence" value="ECO:0007669"/>
    <property type="project" value="UniProtKB-KW"/>
</dbReference>
<protein>
    <recommendedName>
        <fullName evidence="2">Chlorophyll a-b binding protein, chloroplastic</fullName>
    </recommendedName>
</protein>
<gene>
    <name evidence="3" type="ORF">HHK36_004997</name>
</gene>